<gene>
    <name evidence="1" type="primary">NCL1_21396</name>
    <name evidence="1" type="ORF">TNCV_4638041</name>
</gene>
<evidence type="ECO:0000313" key="2">
    <source>
        <dbReference type="Proteomes" id="UP000887159"/>
    </source>
</evidence>
<dbReference type="AlphaFoldDB" id="A0A8X6WD44"/>
<comment type="caution">
    <text evidence="1">The sequence shown here is derived from an EMBL/GenBank/DDBJ whole genome shotgun (WGS) entry which is preliminary data.</text>
</comment>
<accession>A0A8X6WD44</accession>
<protein>
    <submittedName>
        <fullName evidence="1">Uncharacterized protein</fullName>
    </submittedName>
</protein>
<dbReference type="Proteomes" id="UP000887159">
    <property type="component" value="Unassembled WGS sequence"/>
</dbReference>
<dbReference type="EMBL" id="BMAU01021404">
    <property type="protein sequence ID" value="GFY32698.1"/>
    <property type="molecule type" value="Genomic_DNA"/>
</dbReference>
<name>A0A8X6WD44_TRICX</name>
<reference evidence="1" key="1">
    <citation type="submission" date="2020-08" db="EMBL/GenBank/DDBJ databases">
        <title>Multicomponent nature underlies the extraordinary mechanical properties of spider dragline silk.</title>
        <authorList>
            <person name="Kono N."/>
            <person name="Nakamura H."/>
            <person name="Mori M."/>
            <person name="Yoshida Y."/>
            <person name="Ohtoshi R."/>
            <person name="Malay A.D."/>
            <person name="Moran D.A.P."/>
            <person name="Tomita M."/>
            <person name="Numata K."/>
            <person name="Arakawa K."/>
        </authorList>
    </citation>
    <scope>NUCLEOTIDE SEQUENCE</scope>
</reference>
<proteinExistence type="predicted"/>
<keyword evidence="2" id="KW-1185">Reference proteome</keyword>
<sequence>MTVVKPRFRSFLRLDLFAERWTKQELVKGYKSLRTWIQWSSGSVSRFHTTGSGSILGLGKVDSAFHPYCSGSINEYQACVAWRRSSNLELYRSYKESDIVNFIKIQRIKWAGHVIRMNKDCTTKKIFNAQPTGTRRKGSPNLRGFDGLEKNLLVLRTRNWGTLARRLACKRLLKKAKDHPGLSCL</sequence>
<evidence type="ECO:0000313" key="1">
    <source>
        <dbReference type="EMBL" id="GFY32698.1"/>
    </source>
</evidence>
<organism evidence="1 2">
    <name type="scientific">Trichonephila clavipes</name>
    <name type="common">Golden silk orbweaver</name>
    <name type="synonym">Nephila clavipes</name>
    <dbReference type="NCBI Taxonomy" id="2585209"/>
    <lineage>
        <taxon>Eukaryota</taxon>
        <taxon>Metazoa</taxon>
        <taxon>Ecdysozoa</taxon>
        <taxon>Arthropoda</taxon>
        <taxon>Chelicerata</taxon>
        <taxon>Arachnida</taxon>
        <taxon>Araneae</taxon>
        <taxon>Araneomorphae</taxon>
        <taxon>Entelegynae</taxon>
        <taxon>Araneoidea</taxon>
        <taxon>Nephilidae</taxon>
        <taxon>Trichonephila</taxon>
    </lineage>
</organism>